<reference evidence="3" key="1">
    <citation type="submission" date="2021-02" db="EMBL/GenBank/DDBJ databases">
        <authorList>
            <person name="Nowell W R."/>
        </authorList>
    </citation>
    <scope>NUCLEOTIDE SEQUENCE</scope>
</reference>
<dbReference type="GO" id="GO:0004674">
    <property type="term" value="F:protein serine/threonine kinase activity"/>
    <property type="evidence" value="ECO:0007669"/>
    <property type="project" value="TreeGrafter"/>
</dbReference>
<dbReference type="InterPro" id="IPR051681">
    <property type="entry name" value="Ser/Thr_Kinases-Pseudokinases"/>
</dbReference>
<dbReference type="InterPro" id="IPR008266">
    <property type="entry name" value="Tyr_kinase_AS"/>
</dbReference>
<comment type="caution">
    <text evidence="3">The sequence shown here is derived from an EMBL/GenBank/DDBJ whole genome shotgun (WGS) entry which is preliminary data.</text>
</comment>
<dbReference type="SUPFAM" id="SSF56112">
    <property type="entry name" value="Protein kinase-like (PK-like)"/>
    <property type="match status" value="1"/>
</dbReference>
<dbReference type="EMBL" id="CAJOBD010001756">
    <property type="protein sequence ID" value="CAF3829135.1"/>
    <property type="molecule type" value="Genomic_DNA"/>
</dbReference>
<evidence type="ECO:0000313" key="4">
    <source>
        <dbReference type="Proteomes" id="UP000663836"/>
    </source>
</evidence>
<evidence type="ECO:0000313" key="3">
    <source>
        <dbReference type="EMBL" id="CAF3829135.1"/>
    </source>
</evidence>
<dbReference type="Gene3D" id="1.10.510.10">
    <property type="entry name" value="Transferase(Phosphotransferase) domain 1"/>
    <property type="match status" value="1"/>
</dbReference>
<dbReference type="InterPro" id="IPR000719">
    <property type="entry name" value="Prot_kinase_dom"/>
</dbReference>
<sequence>MEHHVANKNHQNTHPLVVASNQDLIKIDVLDICKGRVLGQGAFRQVYKATWLSKKRLVACKVITVTPQRSHLEDSFRKELAAYAELSGAYILKILGYGEHMIGSGIKECYLITEFMHHGSLANVINDRNEKISLRRKLSMACHIVSGMQKLHAHCMIHRDIRPDNILVSSNYTAKIGDMGIAHVFNPAEKHTLMGCLPFMPPEFHRGSSQYDQSLDVFTYGLTLNELFTEKAHQFNKSTKRVKLTEQSPIFADLITQCINDESIRRPTAAELQDILYRFRRTSDNYIQEKHLNYANQTLTAKNSIFVKCYNQYQKQESVLEPKPVHLPPPKPHMDSDLTRQYFDDMMKQFNRVHRLDFHQEKDRQRSPHLIKWMKYFDDEWINDLSPKFNADIMKIDRRPRRSSSPPSNFLQVQNEGHQQFLNVVKHKRSRTPTPLSPAFGDLEHRQNSSSFANSFRLVSMNDDIEQHVGEFHFDVGFDQHAARVKRMMDKLK</sequence>
<proteinExistence type="predicted"/>
<dbReference type="AlphaFoldDB" id="A0A819CYS5"/>
<dbReference type="PANTHER" id="PTHR44329">
    <property type="entry name" value="SERINE/THREONINE-PROTEIN KINASE TNNI3K-RELATED"/>
    <property type="match status" value="1"/>
</dbReference>
<dbReference type="GO" id="GO:0004713">
    <property type="term" value="F:protein tyrosine kinase activity"/>
    <property type="evidence" value="ECO:0007669"/>
    <property type="project" value="InterPro"/>
</dbReference>
<dbReference type="InterPro" id="IPR011009">
    <property type="entry name" value="Kinase-like_dom_sf"/>
</dbReference>
<dbReference type="SMART" id="SM00219">
    <property type="entry name" value="TyrKc"/>
    <property type="match status" value="1"/>
</dbReference>
<feature type="domain" description="Protein kinase" evidence="1">
    <location>
        <begin position="32"/>
        <end position="280"/>
    </location>
</feature>
<name>A0A819CYS5_9BILA</name>
<gene>
    <name evidence="3" type="ORF">JBS370_LOCUS16945</name>
    <name evidence="2" type="ORF">ZHD862_LOCUS31216</name>
</gene>
<evidence type="ECO:0000259" key="1">
    <source>
        <dbReference type="PROSITE" id="PS50011"/>
    </source>
</evidence>
<dbReference type="GO" id="GO:0005524">
    <property type="term" value="F:ATP binding"/>
    <property type="evidence" value="ECO:0007669"/>
    <property type="project" value="InterPro"/>
</dbReference>
<dbReference type="Proteomes" id="UP000663864">
    <property type="component" value="Unassembled WGS sequence"/>
</dbReference>
<dbReference type="InterPro" id="IPR020635">
    <property type="entry name" value="Tyr_kinase_cat_dom"/>
</dbReference>
<dbReference type="PROSITE" id="PS50011">
    <property type="entry name" value="PROTEIN_KINASE_DOM"/>
    <property type="match status" value="1"/>
</dbReference>
<dbReference type="PROSITE" id="PS00109">
    <property type="entry name" value="PROTEIN_KINASE_TYR"/>
    <property type="match status" value="1"/>
</dbReference>
<accession>A0A819CYS5</accession>
<dbReference type="EMBL" id="CAJNOT010003093">
    <property type="protein sequence ID" value="CAF1363741.1"/>
    <property type="molecule type" value="Genomic_DNA"/>
</dbReference>
<dbReference type="Proteomes" id="UP000663836">
    <property type="component" value="Unassembled WGS sequence"/>
</dbReference>
<dbReference type="Pfam" id="PF00069">
    <property type="entry name" value="Pkinase"/>
    <property type="match status" value="1"/>
</dbReference>
<dbReference type="CDD" id="cd00180">
    <property type="entry name" value="PKc"/>
    <property type="match status" value="1"/>
</dbReference>
<organism evidence="3 4">
    <name type="scientific">Rotaria sordida</name>
    <dbReference type="NCBI Taxonomy" id="392033"/>
    <lineage>
        <taxon>Eukaryota</taxon>
        <taxon>Metazoa</taxon>
        <taxon>Spiralia</taxon>
        <taxon>Gnathifera</taxon>
        <taxon>Rotifera</taxon>
        <taxon>Eurotatoria</taxon>
        <taxon>Bdelloidea</taxon>
        <taxon>Philodinida</taxon>
        <taxon>Philodinidae</taxon>
        <taxon>Rotaria</taxon>
    </lineage>
</organism>
<evidence type="ECO:0000313" key="2">
    <source>
        <dbReference type="EMBL" id="CAF1363741.1"/>
    </source>
</evidence>
<protein>
    <recommendedName>
        <fullName evidence="1">Protein kinase domain-containing protein</fullName>
    </recommendedName>
</protein>